<dbReference type="Pfam" id="PF03143">
    <property type="entry name" value="GTP_EFTU_D3"/>
    <property type="match status" value="1"/>
</dbReference>
<keyword evidence="7" id="KW-0809">Transit peptide</keyword>
<evidence type="ECO:0000256" key="10">
    <source>
        <dbReference type="ARBA" id="ARBA00051990"/>
    </source>
</evidence>
<keyword evidence="14" id="KW-1185">Reference proteome</keyword>
<dbReference type="Gene3D" id="2.40.30.10">
    <property type="entry name" value="Translation factors"/>
    <property type="match status" value="2"/>
</dbReference>
<comment type="subcellular location">
    <subcellularLocation>
        <location evidence="2">Cytoplasm</location>
    </subcellularLocation>
    <subcellularLocation>
        <location evidence="1">Mitochondrion</location>
    </subcellularLocation>
</comment>
<dbReference type="NCBIfam" id="NF009372">
    <property type="entry name" value="PRK12735.1"/>
    <property type="match status" value="1"/>
</dbReference>
<dbReference type="InterPro" id="IPR041709">
    <property type="entry name" value="EF-Tu_GTP-bd"/>
</dbReference>
<dbReference type="InterPro" id="IPR000795">
    <property type="entry name" value="T_Tr_GTP-bd_dom"/>
</dbReference>
<evidence type="ECO:0000256" key="5">
    <source>
        <dbReference type="ARBA" id="ARBA00022768"/>
    </source>
</evidence>
<evidence type="ECO:0000256" key="8">
    <source>
        <dbReference type="ARBA" id="ARBA00023128"/>
    </source>
</evidence>
<dbReference type="CDD" id="cd01884">
    <property type="entry name" value="EF_Tu"/>
    <property type="match status" value="1"/>
</dbReference>
<dbReference type="InterPro" id="IPR033720">
    <property type="entry name" value="EFTU_2"/>
</dbReference>
<dbReference type="SUPFAM" id="SSF50447">
    <property type="entry name" value="Translation proteins"/>
    <property type="match status" value="1"/>
</dbReference>
<comment type="caution">
    <text evidence="13">The sequence shown here is derived from an EMBL/GenBank/DDBJ whole genome shotgun (WGS) entry which is preliminary data.</text>
</comment>
<reference evidence="13" key="1">
    <citation type="journal article" date="2023" name="G3 (Bethesda)">
        <title>Whole genome assemblies of Zophobas morio and Tenebrio molitor.</title>
        <authorList>
            <person name="Kaur S."/>
            <person name="Stinson S.A."/>
            <person name="diCenzo G.C."/>
        </authorList>
    </citation>
    <scope>NUCLEOTIDE SEQUENCE</scope>
    <source>
        <strain evidence="13">QUZm001</strain>
    </source>
</reference>
<sequence length="405" mass="44634">MDVDSENNWMILPAENPHSPHVNIGTIGHVDHGKTSLTAAITKILSKSNLASYKSYGDIDKAPEERARGITISAAHIEYETEKRHYSHVDCPGHADYIKNMITGAAQMDGAILVVAGTDGQMPQTKEHLLLASQVGIRDIVVFINKVDIVEDKEILELIEIELRELLSYYEFDGEKTPFVFGSALCALEDRNPELGENAIKKLLDVVDNHIVTPIRDFEKPFYMSIESVVSIAGRGTVATGKIERGTLKMGEEVQILGFGHDFKSNAVGLEMFHQTLNEAQAGDNVGCLLRGIKNEDIRRGMIVCAPGTMKQIKEFEAETYIMTKEEGGRHTPFVSRYSPQLFVRTANTPCIINLLQGKEMVMPGDNSTLKISLHLPLPMEAGSRFTLREGNLTVGTGVVSKILS</sequence>
<dbReference type="InterPro" id="IPR009000">
    <property type="entry name" value="Transl_B-barrel_sf"/>
</dbReference>
<dbReference type="EMBL" id="JALNTZ010002249">
    <property type="protein sequence ID" value="KAJ3619184.1"/>
    <property type="molecule type" value="Genomic_DNA"/>
</dbReference>
<evidence type="ECO:0000313" key="13">
    <source>
        <dbReference type="EMBL" id="KAJ3619184.1"/>
    </source>
</evidence>
<dbReference type="SUPFAM" id="SSF52540">
    <property type="entry name" value="P-loop containing nucleoside triphosphate hydrolases"/>
    <property type="match status" value="1"/>
</dbReference>
<evidence type="ECO:0000256" key="6">
    <source>
        <dbReference type="ARBA" id="ARBA00022917"/>
    </source>
</evidence>
<dbReference type="GO" id="GO:0005525">
    <property type="term" value="F:GTP binding"/>
    <property type="evidence" value="ECO:0007669"/>
    <property type="project" value="UniProtKB-UniRule"/>
</dbReference>
<dbReference type="InterPro" id="IPR004161">
    <property type="entry name" value="EFTu-like_2"/>
</dbReference>
<dbReference type="NCBIfam" id="NF000766">
    <property type="entry name" value="PRK00049.1"/>
    <property type="match status" value="1"/>
</dbReference>
<evidence type="ECO:0000256" key="9">
    <source>
        <dbReference type="ARBA" id="ARBA00023134"/>
    </source>
</evidence>
<dbReference type="FunFam" id="2.40.30.10:FF:000001">
    <property type="entry name" value="Elongation factor Tu"/>
    <property type="match status" value="1"/>
</dbReference>
<dbReference type="NCBIfam" id="TIGR00485">
    <property type="entry name" value="EF-Tu"/>
    <property type="match status" value="1"/>
</dbReference>
<dbReference type="InterPro" id="IPR009001">
    <property type="entry name" value="Transl_elong_EF1A/Init_IF2_C"/>
</dbReference>
<gene>
    <name evidence="13" type="ORF">Zmor_008737</name>
</gene>
<dbReference type="PANTHER" id="PTHR43721">
    <property type="entry name" value="ELONGATION FACTOR TU-RELATED"/>
    <property type="match status" value="1"/>
</dbReference>
<dbReference type="CDD" id="cd03697">
    <property type="entry name" value="EFTU_II"/>
    <property type="match status" value="1"/>
</dbReference>
<dbReference type="Gene3D" id="3.40.50.300">
    <property type="entry name" value="P-loop containing nucleotide triphosphate hydrolases"/>
    <property type="match status" value="1"/>
</dbReference>
<dbReference type="InterPro" id="IPR004160">
    <property type="entry name" value="Transl_elong_EFTu/EF1A_C"/>
</dbReference>
<name>A0AA38LZL6_9CUCU</name>
<dbReference type="GO" id="GO:0005739">
    <property type="term" value="C:mitochondrion"/>
    <property type="evidence" value="ECO:0007669"/>
    <property type="project" value="UniProtKB-SubCell"/>
</dbReference>
<dbReference type="NCBIfam" id="NF009373">
    <property type="entry name" value="PRK12736.1"/>
    <property type="match status" value="1"/>
</dbReference>
<dbReference type="GO" id="GO:0003924">
    <property type="term" value="F:GTPase activity"/>
    <property type="evidence" value="ECO:0007669"/>
    <property type="project" value="UniProtKB-UniRule"/>
</dbReference>
<evidence type="ECO:0000259" key="12">
    <source>
        <dbReference type="PROSITE" id="PS51722"/>
    </source>
</evidence>
<dbReference type="GO" id="GO:0070125">
    <property type="term" value="P:mitochondrial translational elongation"/>
    <property type="evidence" value="ECO:0007669"/>
    <property type="project" value="TreeGrafter"/>
</dbReference>
<protein>
    <recommendedName>
        <fullName evidence="11">Elongation factor Tu</fullName>
    </recommendedName>
</protein>
<evidence type="ECO:0000256" key="4">
    <source>
        <dbReference type="ARBA" id="ARBA00022741"/>
    </source>
</evidence>
<keyword evidence="4 11" id="KW-0547">Nucleotide-binding</keyword>
<dbReference type="Proteomes" id="UP001168821">
    <property type="component" value="Unassembled WGS sequence"/>
</dbReference>
<keyword evidence="5 11" id="KW-0251">Elongation factor</keyword>
<evidence type="ECO:0000256" key="7">
    <source>
        <dbReference type="ARBA" id="ARBA00022946"/>
    </source>
</evidence>
<keyword evidence="6" id="KW-0648">Protein biosynthesis</keyword>
<dbReference type="InterPro" id="IPR050055">
    <property type="entry name" value="EF-Tu_GTPase"/>
</dbReference>
<keyword evidence="8" id="KW-0496">Mitochondrion</keyword>
<dbReference type="Pfam" id="PF03144">
    <property type="entry name" value="GTP_EFTU_D2"/>
    <property type="match status" value="1"/>
</dbReference>
<dbReference type="SUPFAM" id="SSF50465">
    <property type="entry name" value="EF-Tu/eEF-1alpha/eIF2-gamma C-terminal domain"/>
    <property type="match status" value="1"/>
</dbReference>
<keyword evidence="9 11" id="KW-0342">GTP-binding</keyword>
<dbReference type="FunFam" id="3.40.50.300:FF:000003">
    <property type="entry name" value="Elongation factor Tu"/>
    <property type="match status" value="1"/>
</dbReference>
<dbReference type="PANTHER" id="PTHR43721:SF36">
    <property type="entry name" value="ELONGATION FACTOR TU, MITOCHONDRIAL"/>
    <property type="match status" value="1"/>
</dbReference>
<dbReference type="InterPro" id="IPR031157">
    <property type="entry name" value="G_TR_CS"/>
</dbReference>
<evidence type="ECO:0000256" key="11">
    <source>
        <dbReference type="RuleBase" id="RU000325"/>
    </source>
</evidence>
<feature type="domain" description="Tr-type G" evidence="12">
    <location>
        <begin position="19"/>
        <end position="215"/>
    </location>
</feature>
<dbReference type="AlphaFoldDB" id="A0AA38LZL6"/>
<proteinExistence type="inferred from homology"/>
<accession>A0AA38LZL6</accession>
<dbReference type="PRINTS" id="PR00315">
    <property type="entry name" value="ELONGATNFCT"/>
</dbReference>
<organism evidence="13 14">
    <name type="scientific">Zophobas morio</name>
    <dbReference type="NCBI Taxonomy" id="2755281"/>
    <lineage>
        <taxon>Eukaryota</taxon>
        <taxon>Metazoa</taxon>
        <taxon>Ecdysozoa</taxon>
        <taxon>Arthropoda</taxon>
        <taxon>Hexapoda</taxon>
        <taxon>Insecta</taxon>
        <taxon>Pterygota</taxon>
        <taxon>Neoptera</taxon>
        <taxon>Endopterygota</taxon>
        <taxon>Coleoptera</taxon>
        <taxon>Polyphaga</taxon>
        <taxon>Cucujiformia</taxon>
        <taxon>Tenebrionidae</taxon>
        <taxon>Zophobas</taxon>
    </lineage>
</organism>
<dbReference type="CDD" id="cd03707">
    <property type="entry name" value="EFTU_III"/>
    <property type="match status" value="1"/>
</dbReference>
<evidence type="ECO:0000313" key="14">
    <source>
        <dbReference type="Proteomes" id="UP001168821"/>
    </source>
</evidence>
<comment type="similarity">
    <text evidence="3 11">Belongs to the TRAFAC class translation factor GTPase superfamily. Classic translation factor GTPase family. EF-Tu/EF-1A subfamily.</text>
</comment>
<dbReference type="Pfam" id="PF00009">
    <property type="entry name" value="GTP_EFTU"/>
    <property type="match status" value="1"/>
</dbReference>
<dbReference type="GO" id="GO:0003746">
    <property type="term" value="F:translation elongation factor activity"/>
    <property type="evidence" value="ECO:0007669"/>
    <property type="project" value="UniProtKB-UniRule"/>
</dbReference>
<comment type="catalytic activity">
    <reaction evidence="10">
        <text>GTP + H2O = GDP + phosphate + H(+)</text>
        <dbReference type="Rhea" id="RHEA:19669"/>
        <dbReference type="ChEBI" id="CHEBI:15377"/>
        <dbReference type="ChEBI" id="CHEBI:15378"/>
        <dbReference type="ChEBI" id="CHEBI:37565"/>
        <dbReference type="ChEBI" id="CHEBI:43474"/>
        <dbReference type="ChEBI" id="CHEBI:58189"/>
        <dbReference type="EC" id="3.6.5.3"/>
    </reaction>
    <physiologicalReaction direction="left-to-right" evidence="10">
        <dbReference type="Rhea" id="RHEA:19670"/>
    </physiologicalReaction>
</comment>
<dbReference type="PROSITE" id="PS00301">
    <property type="entry name" value="G_TR_1"/>
    <property type="match status" value="1"/>
</dbReference>
<dbReference type="InterPro" id="IPR027417">
    <property type="entry name" value="P-loop_NTPase"/>
</dbReference>
<dbReference type="PROSITE" id="PS51722">
    <property type="entry name" value="G_TR_2"/>
    <property type="match status" value="1"/>
</dbReference>
<evidence type="ECO:0000256" key="2">
    <source>
        <dbReference type="ARBA" id="ARBA00004496"/>
    </source>
</evidence>
<dbReference type="InterPro" id="IPR004541">
    <property type="entry name" value="Transl_elong_EFTu/EF1A_bac/org"/>
</dbReference>
<evidence type="ECO:0000256" key="3">
    <source>
        <dbReference type="ARBA" id="ARBA00007249"/>
    </source>
</evidence>
<evidence type="ECO:0000256" key="1">
    <source>
        <dbReference type="ARBA" id="ARBA00004173"/>
    </source>
</evidence>
<comment type="function">
    <text evidence="11">This protein promotes the GTP-dependent binding of aminoacyl-tRNA to the A-site of ribosomes during protein biosynthesis.</text>
</comment>